<dbReference type="Proteomes" id="UP001165136">
    <property type="component" value="Unassembled WGS sequence"/>
</dbReference>
<dbReference type="AlphaFoldDB" id="A0A9W6RCU8"/>
<dbReference type="EMBL" id="BSTI01000046">
    <property type="protein sequence ID" value="GLY71712.1"/>
    <property type="molecule type" value="Genomic_DNA"/>
</dbReference>
<accession>A0A9W6RCU8</accession>
<evidence type="ECO:0000313" key="2">
    <source>
        <dbReference type="EMBL" id="GLY71712.1"/>
    </source>
</evidence>
<organism evidence="2 3">
    <name type="scientific">Amycolatopsis taiwanensis</name>
    <dbReference type="NCBI Taxonomy" id="342230"/>
    <lineage>
        <taxon>Bacteria</taxon>
        <taxon>Bacillati</taxon>
        <taxon>Actinomycetota</taxon>
        <taxon>Actinomycetes</taxon>
        <taxon>Pseudonocardiales</taxon>
        <taxon>Pseudonocardiaceae</taxon>
        <taxon>Amycolatopsis</taxon>
    </lineage>
</organism>
<feature type="region of interest" description="Disordered" evidence="1">
    <location>
        <begin position="63"/>
        <end position="104"/>
    </location>
</feature>
<keyword evidence="3" id="KW-1185">Reference proteome</keyword>
<dbReference type="RefSeq" id="WP_285491622.1">
    <property type="nucleotide sequence ID" value="NZ_BSTI01000046.1"/>
</dbReference>
<evidence type="ECO:0000256" key="1">
    <source>
        <dbReference type="SAM" id="MobiDB-lite"/>
    </source>
</evidence>
<reference evidence="2" key="1">
    <citation type="submission" date="2023-03" db="EMBL/GenBank/DDBJ databases">
        <title>Amycolatopsis taiwanensis NBRC 103393.</title>
        <authorList>
            <person name="Ichikawa N."/>
            <person name="Sato H."/>
            <person name="Tonouchi N."/>
        </authorList>
    </citation>
    <scope>NUCLEOTIDE SEQUENCE</scope>
    <source>
        <strain evidence="2">NBRC 103393</strain>
    </source>
</reference>
<name>A0A9W6RCU8_9PSEU</name>
<gene>
    <name evidence="2" type="ORF">Atai01_83310</name>
</gene>
<feature type="compositionally biased region" description="Basic and acidic residues" evidence="1">
    <location>
        <begin position="83"/>
        <end position="94"/>
    </location>
</feature>
<sequence>MGISVELLDLGEQRPDELHRLAIALDEIGRCSTGHGERYLDCLVATLDKKIIDWMRRTDLKRHPSHRQLRSLGPPAPGQHAGQVDRRDAMRELARLPLSGLRTP</sequence>
<comment type="caution">
    <text evidence="2">The sequence shown here is derived from an EMBL/GenBank/DDBJ whole genome shotgun (WGS) entry which is preliminary data.</text>
</comment>
<protein>
    <submittedName>
        <fullName evidence="2">Uncharacterized protein</fullName>
    </submittedName>
</protein>
<evidence type="ECO:0000313" key="3">
    <source>
        <dbReference type="Proteomes" id="UP001165136"/>
    </source>
</evidence>
<proteinExistence type="predicted"/>